<dbReference type="CDD" id="cd00093">
    <property type="entry name" value="HTH_XRE"/>
    <property type="match status" value="1"/>
</dbReference>
<dbReference type="RefSeq" id="WP_249698403.1">
    <property type="nucleotide sequence ID" value="NZ_JAMFLX010000005.1"/>
</dbReference>
<dbReference type="InterPro" id="IPR010982">
    <property type="entry name" value="Lambda_DNA-bd_dom_sf"/>
</dbReference>
<proteinExistence type="predicted"/>
<comment type="caution">
    <text evidence="2">The sequence shown here is derived from an EMBL/GenBank/DDBJ whole genome shotgun (WGS) entry which is preliminary data.</text>
</comment>
<dbReference type="PROSITE" id="PS50943">
    <property type="entry name" value="HTH_CROC1"/>
    <property type="match status" value="1"/>
</dbReference>
<reference evidence="2 3" key="1">
    <citation type="submission" date="2022-05" db="EMBL/GenBank/DDBJ databases">
        <authorList>
            <person name="Park J.-S."/>
        </authorList>
    </citation>
    <scope>NUCLEOTIDE SEQUENCE [LARGE SCALE GENOMIC DNA]</scope>
    <source>
        <strain evidence="2 3">2012CJ34-2</strain>
    </source>
</reference>
<dbReference type="InterPro" id="IPR001387">
    <property type="entry name" value="Cro/C1-type_HTH"/>
</dbReference>
<dbReference type="Gene3D" id="2.10.109.10">
    <property type="entry name" value="Umud Fragment, subunit A"/>
    <property type="match status" value="1"/>
</dbReference>
<dbReference type="EMBL" id="JAMFLX010000005">
    <property type="protein sequence ID" value="MCL6269398.1"/>
    <property type="molecule type" value="Genomic_DNA"/>
</dbReference>
<protein>
    <submittedName>
        <fullName evidence="2">Helix-turn-helix domain-containing protein</fullName>
    </submittedName>
</protein>
<dbReference type="InterPro" id="IPR036286">
    <property type="entry name" value="LexA/Signal_pep-like_sf"/>
</dbReference>
<organism evidence="2 3">
    <name type="scientific">Parendozoicomonas callyspongiae</name>
    <dbReference type="NCBI Taxonomy" id="2942213"/>
    <lineage>
        <taxon>Bacteria</taxon>
        <taxon>Pseudomonadati</taxon>
        <taxon>Pseudomonadota</taxon>
        <taxon>Gammaproteobacteria</taxon>
        <taxon>Oceanospirillales</taxon>
        <taxon>Endozoicomonadaceae</taxon>
        <taxon>Parendozoicomonas</taxon>
    </lineage>
</organism>
<dbReference type="SMART" id="SM00530">
    <property type="entry name" value="HTH_XRE"/>
    <property type="match status" value="1"/>
</dbReference>
<name>A0ABT0PFU2_9GAMM</name>
<keyword evidence="3" id="KW-1185">Reference proteome</keyword>
<sequence>MFLKNEGQDSSSEWITRVKDLMLKKGIQTCQDLAYHSGVSAGSLNQALRGMHMPKQVTIEKIATALNTTPQYLLYGDNLRVIKKVPFLNSPSQVGGWVKDKKTILDSIEWIDFPSTSKMPTPSFATKLLNTDMEPLFQPGDILIFNSVDNSDFIHERKGLAHYILTLEYGRDFKPLKCLFGILSLTNSGMYLDTIDKRFTPMPIEGNCKIVGVLVYQMRDYSHYKRV</sequence>
<dbReference type="SUPFAM" id="SSF47413">
    <property type="entry name" value="lambda repressor-like DNA-binding domains"/>
    <property type="match status" value="1"/>
</dbReference>
<evidence type="ECO:0000313" key="3">
    <source>
        <dbReference type="Proteomes" id="UP001203338"/>
    </source>
</evidence>
<gene>
    <name evidence="2" type="ORF">M3P05_05485</name>
</gene>
<dbReference type="Proteomes" id="UP001203338">
    <property type="component" value="Unassembled WGS sequence"/>
</dbReference>
<dbReference type="Gene3D" id="1.10.260.40">
    <property type="entry name" value="lambda repressor-like DNA-binding domains"/>
    <property type="match status" value="1"/>
</dbReference>
<evidence type="ECO:0000313" key="2">
    <source>
        <dbReference type="EMBL" id="MCL6269398.1"/>
    </source>
</evidence>
<dbReference type="SUPFAM" id="SSF51306">
    <property type="entry name" value="LexA/Signal peptidase"/>
    <property type="match status" value="1"/>
</dbReference>
<accession>A0ABT0PFU2</accession>
<evidence type="ECO:0000259" key="1">
    <source>
        <dbReference type="PROSITE" id="PS50943"/>
    </source>
</evidence>
<feature type="domain" description="HTH cro/C1-type" evidence="1">
    <location>
        <begin position="31"/>
        <end position="73"/>
    </location>
</feature>